<dbReference type="AlphaFoldDB" id="A0A8S3ZC96"/>
<protein>
    <submittedName>
        <fullName evidence="10">Uncharacterized protein</fullName>
    </submittedName>
</protein>
<dbReference type="GO" id="GO:0005615">
    <property type="term" value="C:extracellular space"/>
    <property type="evidence" value="ECO:0007669"/>
    <property type="project" value="InterPro"/>
</dbReference>
<evidence type="ECO:0000256" key="6">
    <source>
        <dbReference type="PIRSR" id="PIRSR002417-50"/>
    </source>
</evidence>
<accession>A0A8S3ZC96</accession>
<keyword evidence="5" id="KW-0325">Glycoprotein</keyword>
<reference evidence="10" key="1">
    <citation type="submission" date="2021-04" db="EMBL/GenBank/DDBJ databases">
        <authorList>
            <consortium name="Molecular Ecology Group"/>
        </authorList>
    </citation>
    <scope>NUCLEOTIDE SEQUENCE</scope>
</reference>
<dbReference type="InterPro" id="IPR001124">
    <property type="entry name" value="Lipid-bd_serum_glycop_C"/>
</dbReference>
<dbReference type="EMBL" id="CAJHNH020002518">
    <property type="protein sequence ID" value="CAG5126973.1"/>
    <property type="molecule type" value="Genomic_DNA"/>
</dbReference>
<dbReference type="PIRSF" id="PIRSF002417">
    <property type="entry name" value="Lipid_binding_protein"/>
    <property type="match status" value="1"/>
</dbReference>
<feature type="domain" description="Lipid-binding serum glycoprotein N-terminal" evidence="8">
    <location>
        <begin position="27"/>
        <end position="249"/>
    </location>
</feature>
<feature type="disulfide bond" evidence="6">
    <location>
        <begin position="152"/>
        <end position="191"/>
    </location>
</feature>
<dbReference type="SMART" id="SM00328">
    <property type="entry name" value="BPI1"/>
    <property type="match status" value="1"/>
</dbReference>
<feature type="chain" id="PRO_5035750380" evidence="7">
    <location>
        <begin position="19"/>
        <end position="464"/>
    </location>
</feature>
<evidence type="ECO:0000313" key="10">
    <source>
        <dbReference type="EMBL" id="CAG5126973.1"/>
    </source>
</evidence>
<name>A0A8S3ZC96_9EUPU</name>
<dbReference type="InterPro" id="IPR030675">
    <property type="entry name" value="BPI/LBP"/>
</dbReference>
<dbReference type="Pfam" id="PF01273">
    <property type="entry name" value="LBP_BPI_CETP"/>
    <property type="match status" value="1"/>
</dbReference>
<keyword evidence="3" id="KW-0964">Secreted</keyword>
<dbReference type="InterPro" id="IPR032942">
    <property type="entry name" value="BPI/LBP/Plunc"/>
</dbReference>
<evidence type="ECO:0000259" key="8">
    <source>
        <dbReference type="SMART" id="SM00328"/>
    </source>
</evidence>
<dbReference type="Proteomes" id="UP000678393">
    <property type="component" value="Unassembled WGS sequence"/>
</dbReference>
<feature type="non-terminal residue" evidence="10">
    <location>
        <position position="464"/>
    </location>
</feature>
<dbReference type="OrthoDB" id="10255543at2759"/>
<dbReference type="InterPro" id="IPR017943">
    <property type="entry name" value="Bactericidal_perm-incr_a/b_dom"/>
</dbReference>
<dbReference type="Gene3D" id="3.15.10.10">
    <property type="entry name" value="Bactericidal permeability-increasing protein, domain 1"/>
    <property type="match status" value="1"/>
</dbReference>
<keyword evidence="7" id="KW-0732">Signal</keyword>
<evidence type="ECO:0000256" key="5">
    <source>
        <dbReference type="ARBA" id="ARBA00023180"/>
    </source>
</evidence>
<comment type="similarity">
    <text evidence="2">Belongs to the BPI/LBP/Plunc superfamily. BPI/LBP family.</text>
</comment>
<evidence type="ECO:0000256" key="4">
    <source>
        <dbReference type="ARBA" id="ARBA00023157"/>
    </source>
</evidence>
<keyword evidence="11" id="KW-1185">Reference proteome</keyword>
<evidence type="ECO:0000259" key="9">
    <source>
        <dbReference type="SMART" id="SM00329"/>
    </source>
</evidence>
<dbReference type="SUPFAM" id="SSF55394">
    <property type="entry name" value="Bactericidal permeability-increasing protein, BPI"/>
    <property type="match status" value="2"/>
</dbReference>
<dbReference type="SMART" id="SM00329">
    <property type="entry name" value="BPI2"/>
    <property type="match status" value="1"/>
</dbReference>
<gene>
    <name evidence="10" type="ORF">CUNI_LOCUS12531</name>
</gene>
<dbReference type="PANTHER" id="PTHR10504">
    <property type="entry name" value="BACTERICIDAL PERMEABILITY-INCREASING BPI PROTEIN-RELATED"/>
    <property type="match status" value="1"/>
</dbReference>
<dbReference type="PANTHER" id="PTHR10504:SF131">
    <property type="entry name" value="BPI2 DOMAIN-CONTAINING PROTEIN"/>
    <property type="match status" value="1"/>
</dbReference>
<feature type="domain" description="Lipid-binding serum glycoprotein C-terminal" evidence="9">
    <location>
        <begin position="264"/>
        <end position="464"/>
    </location>
</feature>
<evidence type="ECO:0000256" key="3">
    <source>
        <dbReference type="ARBA" id="ARBA00022525"/>
    </source>
</evidence>
<feature type="signal peptide" evidence="7">
    <location>
        <begin position="1"/>
        <end position="18"/>
    </location>
</feature>
<organism evidence="10 11">
    <name type="scientific">Candidula unifasciata</name>
    <dbReference type="NCBI Taxonomy" id="100452"/>
    <lineage>
        <taxon>Eukaryota</taxon>
        <taxon>Metazoa</taxon>
        <taxon>Spiralia</taxon>
        <taxon>Lophotrochozoa</taxon>
        <taxon>Mollusca</taxon>
        <taxon>Gastropoda</taxon>
        <taxon>Heterobranchia</taxon>
        <taxon>Euthyneura</taxon>
        <taxon>Panpulmonata</taxon>
        <taxon>Eupulmonata</taxon>
        <taxon>Stylommatophora</taxon>
        <taxon>Helicina</taxon>
        <taxon>Helicoidea</taxon>
        <taxon>Geomitridae</taxon>
        <taxon>Candidula</taxon>
    </lineage>
</organism>
<sequence>MGLCRLAVVFSVLTSAMAGVNPGVQMRMTERGLNYVNTLAENSIKAELQALKIDDQSGHSGHLSWELNHIQVQQVAGPNSQITFNPGVSGLTWSLSNFGIQLYADWHAKFKQGWVKISDHGSLTVSLGAVSLTLAVAFGQKDGRPSISSKSCNAHIGHVDVKFHGGSAKILNLFRGVVEKRFKDVLESRICAIANKNINENAEEALSRMKVNVTIDHRFLLDYSLVAPPVVSSNFLQTPHKGEFYWQSDKQECPFAPGAIPEWGDVSSMLYLWLTEYTANTFAYQAHHHGYLQYTLTKDKLPADKADYLNTTCHSMCIGKIIKEISQAYPNSWVELRVNSSAVPVVTITSQNLTASTWADVQLFAHTPDGNTHYLLTLGVSLSLTGQASIEREKLIATIVGHSFDASLVKSEIGNIDVKKAKIFIEGVLTFAIIPELNKLGKAGIDLPVTPDVQFLNTKLILQN</sequence>
<comment type="caution">
    <text evidence="10">The sequence shown here is derived from an EMBL/GenBank/DDBJ whole genome shotgun (WGS) entry which is preliminary data.</text>
</comment>
<dbReference type="Gene3D" id="3.15.20.10">
    <property type="entry name" value="Bactericidal permeability-increasing protein, domain 2"/>
    <property type="match status" value="1"/>
</dbReference>
<evidence type="ECO:0000256" key="7">
    <source>
        <dbReference type="SAM" id="SignalP"/>
    </source>
</evidence>
<dbReference type="FunFam" id="3.15.10.10:FF:000001">
    <property type="entry name" value="phospholipid transfer protein-like"/>
    <property type="match status" value="1"/>
</dbReference>
<comment type="subcellular location">
    <subcellularLocation>
        <location evidence="1">Secreted</location>
    </subcellularLocation>
</comment>
<proteinExistence type="inferred from homology"/>
<dbReference type="FunFam" id="3.15.20.10:FF:000001">
    <property type="entry name" value="Phospholipid transfer protein"/>
    <property type="match status" value="1"/>
</dbReference>
<dbReference type="GO" id="GO:0008289">
    <property type="term" value="F:lipid binding"/>
    <property type="evidence" value="ECO:0007669"/>
    <property type="project" value="InterPro"/>
</dbReference>
<evidence type="ECO:0000256" key="2">
    <source>
        <dbReference type="ARBA" id="ARBA00007292"/>
    </source>
</evidence>
<evidence type="ECO:0000256" key="1">
    <source>
        <dbReference type="ARBA" id="ARBA00004613"/>
    </source>
</evidence>
<dbReference type="InterPro" id="IPR017942">
    <property type="entry name" value="Lipid-bd_serum_glycop_N"/>
</dbReference>
<evidence type="ECO:0000313" key="11">
    <source>
        <dbReference type="Proteomes" id="UP000678393"/>
    </source>
</evidence>
<dbReference type="Pfam" id="PF02886">
    <property type="entry name" value="LBP_BPI_CETP_C"/>
    <property type="match status" value="1"/>
</dbReference>
<keyword evidence="4 6" id="KW-1015">Disulfide bond</keyword>